<evidence type="ECO:0000313" key="2">
    <source>
        <dbReference type="Proteomes" id="UP000218323"/>
    </source>
</evidence>
<keyword evidence="2" id="KW-1185">Reference proteome</keyword>
<name>A0A2A4I549_9SPHN</name>
<gene>
    <name evidence="1" type="ORF">COA07_17180</name>
</gene>
<reference evidence="1 2" key="1">
    <citation type="submission" date="2017-09" db="EMBL/GenBank/DDBJ databases">
        <title>Sphingomonas adhaesiva DSM 7418, whole genome shotgun sequence.</title>
        <authorList>
            <person name="Feng G."/>
            <person name="Zhu H."/>
        </authorList>
    </citation>
    <scope>NUCLEOTIDE SEQUENCE [LARGE SCALE GENOMIC DNA]</scope>
    <source>
        <strain evidence="1 2">DSM 7418</strain>
    </source>
</reference>
<dbReference type="Proteomes" id="UP000218323">
    <property type="component" value="Unassembled WGS sequence"/>
</dbReference>
<dbReference type="RefSeq" id="WP_066709925.1">
    <property type="nucleotide sequence ID" value="NZ_NWVC01000019.1"/>
</dbReference>
<comment type="caution">
    <text evidence="1">The sequence shown here is derived from an EMBL/GenBank/DDBJ whole genome shotgun (WGS) entry which is preliminary data.</text>
</comment>
<sequence length="69" mass="7640">MRAGFDIYLERGFGLRDAGHLNFDQIVPNMSSANADRALSQVRDAARTLGGRIAPQPDDEGWVDFSDMQ</sequence>
<dbReference type="AlphaFoldDB" id="A0A2A4I549"/>
<proteinExistence type="predicted"/>
<accession>A0A2A4I549</accession>
<protein>
    <submittedName>
        <fullName evidence="1">Uncharacterized protein</fullName>
    </submittedName>
</protein>
<organism evidence="1 2">
    <name type="scientific">Sphingomonas adhaesiva</name>
    <dbReference type="NCBI Taxonomy" id="28212"/>
    <lineage>
        <taxon>Bacteria</taxon>
        <taxon>Pseudomonadati</taxon>
        <taxon>Pseudomonadota</taxon>
        <taxon>Alphaproteobacteria</taxon>
        <taxon>Sphingomonadales</taxon>
        <taxon>Sphingomonadaceae</taxon>
        <taxon>Sphingomonas</taxon>
    </lineage>
</organism>
<evidence type="ECO:0000313" key="1">
    <source>
        <dbReference type="EMBL" id="PCG12940.1"/>
    </source>
</evidence>
<dbReference type="EMBL" id="NWVC01000019">
    <property type="protein sequence ID" value="PCG12940.1"/>
    <property type="molecule type" value="Genomic_DNA"/>
</dbReference>